<feature type="region of interest" description="Disordered" evidence="11">
    <location>
        <begin position="1"/>
        <end position="57"/>
    </location>
</feature>
<dbReference type="OrthoDB" id="6354171at2759"/>
<keyword evidence="2" id="KW-0677">Repeat</keyword>
<evidence type="ECO:0000256" key="1">
    <source>
        <dbReference type="ARBA" id="ARBA00022723"/>
    </source>
</evidence>
<dbReference type="InterPro" id="IPR055186">
    <property type="entry name" value="C2H2-2nd_BIRD-IDD"/>
</dbReference>
<dbReference type="FunFam" id="3.30.160.60:FF:000131">
    <property type="entry name" value="protein indeterminate-domain 5, chloroplastic-like"/>
    <property type="match status" value="1"/>
</dbReference>
<dbReference type="PROSITE" id="PS50157">
    <property type="entry name" value="ZINC_FINGER_C2H2_2"/>
    <property type="match status" value="1"/>
</dbReference>
<keyword evidence="6" id="KW-0804">Transcription</keyword>
<dbReference type="Proteomes" id="UP000036987">
    <property type="component" value="Unassembled WGS sequence"/>
</dbReference>
<keyword evidence="4" id="KW-0862">Zinc</keyword>
<comment type="caution">
    <text evidence="13">The sequence shown here is derived from an EMBL/GenBank/DDBJ whole genome shotgun (WGS) entry which is preliminary data.</text>
</comment>
<dbReference type="SUPFAM" id="SSF57667">
    <property type="entry name" value="beta-beta-alpha zinc fingers"/>
    <property type="match status" value="1"/>
</dbReference>
<evidence type="ECO:0000256" key="11">
    <source>
        <dbReference type="SAM" id="MobiDB-lite"/>
    </source>
</evidence>
<dbReference type="EMBL" id="LFYR01000585">
    <property type="protein sequence ID" value="KMZ73334.1"/>
    <property type="molecule type" value="Genomic_DNA"/>
</dbReference>
<protein>
    <recommendedName>
        <fullName evidence="8">Protein EARLY HEADING DATE 2</fullName>
    </recommendedName>
    <alternativeName>
        <fullName evidence="9">Protein RICE INDETERMINATE 1</fullName>
    </alternativeName>
</protein>
<dbReference type="FunFam" id="3.30.160.60:FF:000554">
    <property type="entry name" value="protein indeterminate-domain 12-like"/>
    <property type="match status" value="1"/>
</dbReference>
<gene>
    <name evidence="13" type="ORF">ZOSMA_14G00980</name>
</gene>
<dbReference type="InterPro" id="IPR055185">
    <property type="entry name" value="C2CH-4th_BIRD-IDD"/>
</dbReference>
<feature type="domain" description="C2H2-type" evidence="12">
    <location>
        <begin position="72"/>
        <end position="94"/>
    </location>
</feature>
<dbReference type="Pfam" id="PF22995">
    <property type="entry name" value="C2CH-3rd_BIRD-IDD"/>
    <property type="match status" value="1"/>
</dbReference>
<dbReference type="GO" id="GO:0008270">
    <property type="term" value="F:zinc ion binding"/>
    <property type="evidence" value="ECO:0007669"/>
    <property type="project" value="UniProtKB-KW"/>
</dbReference>
<dbReference type="PANTHER" id="PTHR10593:SF236">
    <property type="entry name" value="PROTEIN INDETERMINATE-DOMAIN 11"/>
    <property type="match status" value="1"/>
</dbReference>
<evidence type="ECO:0000256" key="7">
    <source>
        <dbReference type="ARBA" id="ARBA00059785"/>
    </source>
</evidence>
<name>A0A0K9PWL5_ZOSMR</name>
<dbReference type="Pfam" id="PF22996">
    <property type="entry name" value="C2H2-2nd_BIRD-IDD"/>
    <property type="match status" value="1"/>
</dbReference>
<feature type="compositionally biased region" description="Polar residues" evidence="11">
    <location>
        <begin position="23"/>
        <end position="34"/>
    </location>
</feature>
<keyword evidence="3 10" id="KW-0863">Zinc-finger</keyword>
<evidence type="ECO:0000256" key="3">
    <source>
        <dbReference type="ARBA" id="ARBA00022771"/>
    </source>
</evidence>
<proteinExistence type="predicted"/>
<dbReference type="GO" id="GO:0003700">
    <property type="term" value="F:DNA-binding transcription factor activity"/>
    <property type="evidence" value="ECO:0000318"/>
    <property type="project" value="GO_Central"/>
</dbReference>
<dbReference type="InterPro" id="IPR031140">
    <property type="entry name" value="IDD1-16"/>
</dbReference>
<reference evidence="14" key="1">
    <citation type="journal article" date="2016" name="Nature">
        <title>The genome of the seagrass Zostera marina reveals angiosperm adaptation to the sea.</title>
        <authorList>
            <person name="Olsen J.L."/>
            <person name="Rouze P."/>
            <person name="Verhelst B."/>
            <person name="Lin Y.-C."/>
            <person name="Bayer T."/>
            <person name="Collen J."/>
            <person name="Dattolo E."/>
            <person name="De Paoli E."/>
            <person name="Dittami S."/>
            <person name="Maumus F."/>
            <person name="Michel G."/>
            <person name="Kersting A."/>
            <person name="Lauritano C."/>
            <person name="Lohaus R."/>
            <person name="Toepel M."/>
            <person name="Tonon T."/>
            <person name="Vanneste K."/>
            <person name="Amirebrahimi M."/>
            <person name="Brakel J."/>
            <person name="Bostroem C."/>
            <person name="Chovatia M."/>
            <person name="Grimwood J."/>
            <person name="Jenkins J.W."/>
            <person name="Jueterbock A."/>
            <person name="Mraz A."/>
            <person name="Stam W.T."/>
            <person name="Tice H."/>
            <person name="Bornberg-Bauer E."/>
            <person name="Green P.J."/>
            <person name="Pearson G.A."/>
            <person name="Procaccini G."/>
            <person name="Duarte C.M."/>
            <person name="Schmutz J."/>
            <person name="Reusch T.B.H."/>
            <person name="Van de Peer Y."/>
        </authorList>
    </citation>
    <scope>NUCLEOTIDE SEQUENCE [LARGE SCALE GENOMIC DNA]</scope>
    <source>
        <strain evidence="14">cv. Finnish</strain>
    </source>
</reference>
<evidence type="ECO:0000256" key="2">
    <source>
        <dbReference type="ARBA" id="ARBA00022737"/>
    </source>
</evidence>
<dbReference type="InterPro" id="IPR036236">
    <property type="entry name" value="Znf_C2H2_sf"/>
</dbReference>
<dbReference type="Pfam" id="PF22992">
    <property type="entry name" value="C2CH-4th_BIRD-IDD"/>
    <property type="match status" value="1"/>
</dbReference>
<dbReference type="InterPro" id="IPR013087">
    <property type="entry name" value="Znf_C2H2_type"/>
</dbReference>
<accession>A0A0K9PWL5</accession>
<dbReference type="STRING" id="29655.A0A0K9PWL5"/>
<dbReference type="SMART" id="SM00355">
    <property type="entry name" value="ZnF_C2H2"/>
    <property type="match status" value="3"/>
</dbReference>
<evidence type="ECO:0000256" key="4">
    <source>
        <dbReference type="ARBA" id="ARBA00022833"/>
    </source>
</evidence>
<dbReference type="PANTHER" id="PTHR10593">
    <property type="entry name" value="SERINE/THREONINE-PROTEIN KINASE RIO"/>
    <property type="match status" value="1"/>
</dbReference>
<feature type="compositionally biased region" description="Low complexity" evidence="11">
    <location>
        <begin position="325"/>
        <end position="337"/>
    </location>
</feature>
<dbReference type="PROSITE" id="PS00028">
    <property type="entry name" value="ZINC_FINGER_C2H2_1"/>
    <property type="match status" value="1"/>
</dbReference>
<keyword evidence="5" id="KW-0805">Transcription regulation</keyword>
<feature type="compositionally biased region" description="Acidic residues" evidence="11">
    <location>
        <begin position="13"/>
        <end position="22"/>
    </location>
</feature>
<evidence type="ECO:0000256" key="6">
    <source>
        <dbReference type="ARBA" id="ARBA00023163"/>
    </source>
</evidence>
<dbReference type="Gene3D" id="3.30.160.60">
    <property type="entry name" value="Classic Zinc Finger"/>
    <property type="match status" value="2"/>
</dbReference>
<evidence type="ECO:0000259" key="12">
    <source>
        <dbReference type="PROSITE" id="PS50157"/>
    </source>
</evidence>
<evidence type="ECO:0000256" key="5">
    <source>
        <dbReference type="ARBA" id="ARBA00023015"/>
    </source>
</evidence>
<keyword evidence="1" id="KW-0479">Metal-binding</keyword>
<evidence type="ECO:0000256" key="10">
    <source>
        <dbReference type="PROSITE-ProRule" id="PRU00042"/>
    </source>
</evidence>
<keyword evidence="14" id="KW-1185">Reference proteome</keyword>
<organism evidence="13 14">
    <name type="scientific">Zostera marina</name>
    <name type="common">Eelgrass</name>
    <dbReference type="NCBI Taxonomy" id="29655"/>
    <lineage>
        <taxon>Eukaryota</taxon>
        <taxon>Viridiplantae</taxon>
        <taxon>Streptophyta</taxon>
        <taxon>Embryophyta</taxon>
        <taxon>Tracheophyta</taxon>
        <taxon>Spermatophyta</taxon>
        <taxon>Magnoliopsida</taxon>
        <taxon>Liliopsida</taxon>
        <taxon>Zosteraceae</taxon>
        <taxon>Zostera</taxon>
    </lineage>
</organism>
<sequence>MKRSINPQGRREEDEEEEEEDLSTVSSDKQQNSRFEPANISSKKKRSLPGNPDPEADVVALSPKSLLATNRFMCEICNKGFQRDQNLQLHKRGHNLPWKLKQRSSNEIRKKKVYICPVLSCVHHDRTRALGDLTGIKKHFSRKHGEKKWKCDKCSKKYAVQSDWKAHSKTCGTKEYRCDCGTLFSRRDSFITHRAFCDALAEESARVISTNSMEINHLHLHHNHNHNQFMNGFQDILPLKMRQDLPPWLMQTTASSNIPFQNSLFSTRSEHHETSEGYTTNNRSNQSSLPDLPPALLQKTTTTTTTTGHSPSQQTISGLFGHGGLISSSSSTQESTGGSTGGGNGYVHDMMLPSLPTSSTEAAAASGLYVSYEDAAAINIHERKKDHGLTRDLLGLRAFSHNDILNMVGLDPIPNTSTSSSSYHHHPQNPWLG</sequence>
<feature type="compositionally biased region" description="Polar residues" evidence="11">
    <location>
        <begin position="276"/>
        <end position="289"/>
    </location>
</feature>
<dbReference type="AlphaFoldDB" id="A0A0K9PWL5"/>
<evidence type="ECO:0000256" key="9">
    <source>
        <dbReference type="ARBA" id="ARBA00083437"/>
    </source>
</evidence>
<evidence type="ECO:0000313" key="14">
    <source>
        <dbReference type="Proteomes" id="UP000036987"/>
    </source>
</evidence>
<evidence type="ECO:0000256" key="8">
    <source>
        <dbReference type="ARBA" id="ARBA00072973"/>
    </source>
</evidence>
<evidence type="ECO:0000313" key="13">
    <source>
        <dbReference type="EMBL" id="KMZ73334.1"/>
    </source>
</evidence>
<feature type="region of interest" description="Disordered" evidence="11">
    <location>
        <begin position="267"/>
        <end position="345"/>
    </location>
</feature>
<comment type="function">
    <text evidence="7">Transcription activator that acts as a flowering master switch in both long and short days, independently of the circadian clock. Promotes flowering upstream of HD1 by up-regulating FTL1, FTL4, FTL5, FTL6, EHD1, HD3A and RFT1. Seems to repress FTL11 expression. May recognize the consensus motif 5'-TTTGTCGTAAT-3' in target gene promoters.</text>
</comment>
<dbReference type="InterPro" id="IPR055187">
    <property type="entry name" value="C2CH-3rd_BIRD-IDD"/>
</dbReference>
<dbReference type="GO" id="GO:0005634">
    <property type="term" value="C:nucleus"/>
    <property type="evidence" value="ECO:0000318"/>
    <property type="project" value="GO_Central"/>
</dbReference>